<dbReference type="Proteomes" id="UP001057402">
    <property type="component" value="Chromosome 7"/>
</dbReference>
<accession>A0ACB9P426</accession>
<organism evidence="1 2">
    <name type="scientific">Melastoma candidum</name>
    <dbReference type="NCBI Taxonomy" id="119954"/>
    <lineage>
        <taxon>Eukaryota</taxon>
        <taxon>Viridiplantae</taxon>
        <taxon>Streptophyta</taxon>
        <taxon>Embryophyta</taxon>
        <taxon>Tracheophyta</taxon>
        <taxon>Spermatophyta</taxon>
        <taxon>Magnoliopsida</taxon>
        <taxon>eudicotyledons</taxon>
        <taxon>Gunneridae</taxon>
        <taxon>Pentapetalae</taxon>
        <taxon>rosids</taxon>
        <taxon>malvids</taxon>
        <taxon>Myrtales</taxon>
        <taxon>Melastomataceae</taxon>
        <taxon>Melastomatoideae</taxon>
        <taxon>Melastomateae</taxon>
        <taxon>Melastoma</taxon>
    </lineage>
</organism>
<name>A0ACB9P426_9MYRT</name>
<gene>
    <name evidence="1" type="ORF">MLD38_026580</name>
</gene>
<sequence>MSSDDRNLEGDITFTPNHSTFYLHQLIWIFIEGIHMMKWHSDVMMTRFLIIVSMVVLPGIIVPLARMTAPISSFPTIRRMTLLQNGRLRCHNPASRHIVFPKLAPIKNGLSWTMPEVDTASVLDEED</sequence>
<reference evidence="2" key="1">
    <citation type="journal article" date="2023" name="Front. Plant Sci.">
        <title>Chromosomal-level genome assembly of Melastoma candidum provides insights into trichome evolution.</title>
        <authorList>
            <person name="Zhong Y."/>
            <person name="Wu W."/>
            <person name="Sun C."/>
            <person name="Zou P."/>
            <person name="Liu Y."/>
            <person name="Dai S."/>
            <person name="Zhou R."/>
        </authorList>
    </citation>
    <scope>NUCLEOTIDE SEQUENCE [LARGE SCALE GENOMIC DNA]</scope>
</reference>
<evidence type="ECO:0000313" key="1">
    <source>
        <dbReference type="EMBL" id="KAI4341911.1"/>
    </source>
</evidence>
<dbReference type="EMBL" id="CM042886">
    <property type="protein sequence ID" value="KAI4341911.1"/>
    <property type="molecule type" value="Genomic_DNA"/>
</dbReference>
<proteinExistence type="predicted"/>
<evidence type="ECO:0000313" key="2">
    <source>
        <dbReference type="Proteomes" id="UP001057402"/>
    </source>
</evidence>
<protein>
    <submittedName>
        <fullName evidence="1">Uncharacterized protein</fullName>
    </submittedName>
</protein>
<comment type="caution">
    <text evidence="1">The sequence shown here is derived from an EMBL/GenBank/DDBJ whole genome shotgun (WGS) entry which is preliminary data.</text>
</comment>
<keyword evidence="2" id="KW-1185">Reference proteome</keyword>